<sequence>MAHAEGAVAMPLPAPVTTPVTTPGAVDRLTVTVRGAGRADGTYELKCHPHGGSHPDARGACGRLDRNTTWSRSPFTPVPPGTVCTMQYGGPATARITGTWAGRPVDASFDRRNGCEIARWDALVPVLPAVHRHR</sequence>
<dbReference type="GO" id="GO:0005576">
    <property type="term" value="C:extracellular region"/>
    <property type="evidence" value="ECO:0007669"/>
    <property type="project" value="UniProtKB-SubCell"/>
</dbReference>
<evidence type="ECO:0000256" key="6">
    <source>
        <dbReference type="ARBA" id="ARBA00023157"/>
    </source>
</evidence>
<keyword evidence="3" id="KW-0964">Secreted</keyword>
<evidence type="ECO:0000256" key="2">
    <source>
        <dbReference type="ARBA" id="ARBA00010472"/>
    </source>
</evidence>
<evidence type="ECO:0000313" key="8">
    <source>
        <dbReference type="EMBL" id="GGQ74367.1"/>
    </source>
</evidence>
<dbReference type="Proteomes" id="UP000620156">
    <property type="component" value="Unassembled WGS sequence"/>
</dbReference>
<keyword evidence="4" id="KW-0646">Protease inhibitor</keyword>
<organism evidence="8 9">
    <name type="scientific">Streptomyces ruber</name>
    <dbReference type="NCBI Taxonomy" id="83378"/>
    <lineage>
        <taxon>Bacteria</taxon>
        <taxon>Bacillati</taxon>
        <taxon>Actinomycetota</taxon>
        <taxon>Actinomycetes</taxon>
        <taxon>Kitasatosporales</taxon>
        <taxon>Streptomycetaceae</taxon>
        <taxon>Streptomyces</taxon>
    </lineage>
</organism>
<dbReference type="EMBL" id="BMQK01000013">
    <property type="protein sequence ID" value="GGQ74367.1"/>
    <property type="molecule type" value="Genomic_DNA"/>
</dbReference>
<reference evidence="8" key="1">
    <citation type="journal article" date="2014" name="Int. J. Syst. Evol. Microbiol.">
        <title>Complete genome sequence of Corynebacterium casei LMG S-19264T (=DSM 44701T), isolated from a smear-ripened cheese.</title>
        <authorList>
            <consortium name="US DOE Joint Genome Institute (JGI-PGF)"/>
            <person name="Walter F."/>
            <person name="Albersmeier A."/>
            <person name="Kalinowski J."/>
            <person name="Ruckert C."/>
        </authorList>
    </citation>
    <scope>NUCLEOTIDE SEQUENCE</scope>
    <source>
        <strain evidence="8">JCM 3131</strain>
    </source>
</reference>
<feature type="domain" description="Subtilisin inhibitor" evidence="7">
    <location>
        <begin position="39"/>
        <end position="106"/>
    </location>
</feature>
<accession>A0A918BLG7</accession>
<comment type="caution">
    <text evidence="8">The sequence shown here is derived from an EMBL/GenBank/DDBJ whole genome shotgun (WGS) entry which is preliminary data.</text>
</comment>
<keyword evidence="9" id="KW-1185">Reference proteome</keyword>
<evidence type="ECO:0000256" key="4">
    <source>
        <dbReference type="ARBA" id="ARBA00022690"/>
    </source>
</evidence>
<comment type="similarity">
    <text evidence="2">Belongs to the protease inhibitor I16 (SSI) family.</text>
</comment>
<gene>
    <name evidence="8" type="ORF">GCM10010145_50050</name>
</gene>
<name>A0A918BLG7_9ACTN</name>
<dbReference type="AlphaFoldDB" id="A0A918BLG7"/>
<evidence type="ECO:0000256" key="1">
    <source>
        <dbReference type="ARBA" id="ARBA00004613"/>
    </source>
</evidence>
<keyword evidence="5" id="KW-0722">Serine protease inhibitor</keyword>
<proteinExistence type="inferred from homology"/>
<dbReference type="InterPro" id="IPR036819">
    <property type="entry name" value="Subtilisin_inhibitor-like_sf"/>
</dbReference>
<evidence type="ECO:0000256" key="5">
    <source>
        <dbReference type="ARBA" id="ARBA00022900"/>
    </source>
</evidence>
<evidence type="ECO:0000256" key="3">
    <source>
        <dbReference type="ARBA" id="ARBA00022525"/>
    </source>
</evidence>
<evidence type="ECO:0000259" key="7">
    <source>
        <dbReference type="Pfam" id="PF00720"/>
    </source>
</evidence>
<dbReference type="InterPro" id="IPR023549">
    <property type="entry name" value="Subtilisin_inhibitor"/>
</dbReference>
<reference evidence="8" key="2">
    <citation type="submission" date="2020-09" db="EMBL/GenBank/DDBJ databases">
        <authorList>
            <person name="Sun Q."/>
            <person name="Ohkuma M."/>
        </authorList>
    </citation>
    <scope>NUCLEOTIDE SEQUENCE</scope>
    <source>
        <strain evidence="8">JCM 3131</strain>
    </source>
</reference>
<dbReference type="Gene3D" id="3.30.350.10">
    <property type="entry name" value="Subtilisin inhibitor-like"/>
    <property type="match status" value="1"/>
</dbReference>
<dbReference type="Pfam" id="PF00720">
    <property type="entry name" value="SSI"/>
    <property type="match status" value="1"/>
</dbReference>
<keyword evidence="6" id="KW-1015">Disulfide bond</keyword>
<dbReference type="SUPFAM" id="SSF55399">
    <property type="entry name" value="Subtilisin inhibitor"/>
    <property type="match status" value="1"/>
</dbReference>
<dbReference type="GO" id="GO:0004867">
    <property type="term" value="F:serine-type endopeptidase inhibitor activity"/>
    <property type="evidence" value="ECO:0007669"/>
    <property type="project" value="UniProtKB-KW"/>
</dbReference>
<comment type="subcellular location">
    <subcellularLocation>
        <location evidence="1">Secreted</location>
    </subcellularLocation>
</comment>
<evidence type="ECO:0000313" key="9">
    <source>
        <dbReference type="Proteomes" id="UP000620156"/>
    </source>
</evidence>
<protein>
    <recommendedName>
        <fullName evidence="7">Subtilisin inhibitor domain-containing protein</fullName>
    </recommendedName>
</protein>